<evidence type="ECO:0000313" key="1">
    <source>
        <dbReference type="EMBL" id="GAA5495688.1"/>
    </source>
</evidence>
<reference evidence="1 2" key="1">
    <citation type="submission" date="2024-02" db="EMBL/GenBank/DDBJ databases">
        <title>Rubritalea halochordaticola NBRC 107102.</title>
        <authorList>
            <person name="Ichikawa N."/>
            <person name="Katano-Makiyama Y."/>
            <person name="Hidaka K."/>
        </authorList>
    </citation>
    <scope>NUCLEOTIDE SEQUENCE [LARGE SCALE GENOMIC DNA]</scope>
    <source>
        <strain evidence="1 2">NBRC 107102</strain>
    </source>
</reference>
<proteinExistence type="predicted"/>
<evidence type="ECO:0000313" key="2">
    <source>
        <dbReference type="Proteomes" id="UP001424741"/>
    </source>
</evidence>
<keyword evidence="2" id="KW-1185">Reference proteome</keyword>
<dbReference type="RefSeq" id="WP_346188444.1">
    <property type="nucleotide sequence ID" value="NZ_BAABRL010000005.1"/>
</dbReference>
<gene>
    <name evidence="1" type="ORF">Rhal01_01867</name>
</gene>
<dbReference type="Proteomes" id="UP001424741">
    <property type="component" value="Unassembled WGS sequence"/>
</dbReference>
<sequence>MTYVSYFIITLLAFTLSTVMRADEIADSSLPESMEEPAYSKLTEMDFFMALPKKVLPIGKESRLLAKKNGEITKEVENGTVTITWKHFRDHGTFTVMKVIGFTTDYRPILEVRHSITNPGMVGTDPSYLYRLTRLAKGWQLERLE</sequence>
<name>A0ABP9UZN6_9BACT</name>
<dbReference type="EMBL" id="BAABRL010000005">
    <property type="protein sequence ID" value="GAA5495688.1"/>
    <property type="molecule type" value="Genomic_DNA"/>
</dbReference>
<comment type="caution">
    <text evidence="1">The sequence shown here is derived from an EMBL/GenBank/DDBJ whole genome shotgun (WGS) entry which is preliminary data.</text>
</comment>
<organism evidence="1 2">
    <name type="scientific">Rubritalea halochordaticola</name>
    <dbReference type="NCBI Taxonomy" id="714537"/>
    <lineage>
        <taxon>Bacteria</taxon>
        <taxon>Pseudomonadati</taxon>
        <taxon>Verrucomicrobiota</taxon>
        <taxon>Verrucomicrobiia</taxon>
        <taxon>Verrucomicrobiales</taxon>
        <taxon>Rubritaleaceae</taxon>
        <taxon>Rubritalea</taxon>
    </lineage>
</organism>
<protein>
    <submittedName>
        <fullName evidence="1">Uncharacterized protein</fullName>
    </submittedName>
</protein>
<accession>A0ABP9UZN6</accession>